<protein>
    <submittedName>
        <fullName evidence="2">Helix-turn-helix transcriptional regulator</fullName>
    </submittedName>
</protein>
<proteinExistence type="predicted"/>
<organism evidence="2 3">
    <name type="scientific">Actinomadura alba</name>
    <dbReference type="NCBI Taxonomy" id="406431"/>
    <lineage>
        <taxon>Bacteria</taxon>
        <taxon>Bacillati</taxon>
        <taxon>Actinomycetota</taxon>
        <taxon>Actinomycetes</taxon>
        <taxon>Streptosporangiales</taxon>
        <taxon>Thermomonosporaceae</taxon>
        <taxon>Actinomadura</taxon>
    </lineage>
</organism>
<evidence type="ECO:0000259" key="1">
    <source>
        <dbReference type="PROSITE" id="PS50943"/>
    </source>
</evidence>
<dbReference type="CDD" id="cd00093">
    <property type="entry name" value="HTH_XRE"/>
    <property type="match status" value="1"/>
</dbReference>
<dbReference type="EMBL" id="JABVEC010000014">
    <property type="protein sequence ID" value="MBC6467743.1"/>
    <property type="molecule type" value="Genomic_DNA"/>
</dbReference>
<sequence>MTSPFVRRRRLATELRTLREEKGMTAGRLSQLLHQSRMKVSRLENAHIRPDLAEIMKILDLLGVTGDKWNEVVRVARDAAERGWWDSFGEAMGPRQRLYADLESGASAIQEYNQAAIPGVLQTPDFTWGLVELDRAEGPLRYVPERMAQARLQRQRAVLRQDGPTYDIVLDEVVVRRLTVPAAVLRAQLHHLIEVVSAEPGVTVQVLPLDARVEGGLLPKSTFALYTFPDPEDPRLAVVDTAVTDLVHTDPCELARYTGHYERLRKSSLSPADSLALLGKIAEELTDQAGPQS</sequence>
<dbReference type="SMART" id="SM00530">
    <property type="entry name" value="HTH_XRE"/>
    <property type="match status" value="1"/>
</dbReference>
<dbReference type="InterPro" id="IPR010982">
    <property type="entry name" value="Lambda_DNA-bd_dom_sf"/>
</dbReference>
<dbReference type="PROSITE" id="PS50943">
    <property type="entry name" value="HTH_CROC1"/>
    <property type="match status" value="1"/>
</dbReference>
<comment type="caution">
    <text evidence="2">The sequence shown here is derived from an EMBL/GenBank/DDBJ whole genome shotgun (WGS) entry which is preliminary data.</text>
</comment>
<gene>
    <name evidence="2" type="ORF">HKK74_19910</name>
</gene>
<evidence type="ECO:0000313" key="3">
    <source>
        <dbReference type="Proteomes" id="UP000805614"/>
    </source>
</evidence>
<dbReference type="RefSeq" id="WP_187244746.1">
    <property type="nucleotide sequence ID" value="NZ_BAAAOK010000010.1"/>
</dbReference>
<dbReference type="Pfam" id="PF19054">
    <property type="entry name" value="DUF5753"/>
    <property type="match status" value="1"/>
</dbReference>
<keyword evidence="3" id="KW-1185">Reference proteome</keyword>
<dbReference type="SUPFAM" id="SSF47413">
    <property type="entry name" value="lambda repressor-like DNA-binding domains"/>
    <property type="match status" value="1"/>
</dbReference>
<feature type="domain" description="HTH cro/C1-type" evidence="1">
    <location>
        <begin position="15"/>
        <end position="69"/>
    </location>
</feature>
<dbReference type="InterPro" id="IPR001387">
    <property type="entry name" value="Cro/C1-type_HTH"/>
</dbReference>
<name>A0ABR7LTM1_9ACTN</name>
<evidence type="ECO:0000313" key="2">
    <source>
        <dbReference type="EMBL" id="MBC6467743.1"/>
    </source>
</evidence>
<dbReference type="Proteomes" id="UP000805614">
    <property type="component" value="Unassembled WGS sequence"/>
</dbReference>
<reference evidence="2 3" key="1">
    <citation type="submission" date="2020-06" db="EMBL/GenBank/DDBJ databases">
        <title>Actinomadura xiongansis sp. nov., isolated from soil of Baiyangdian.</title>
        <authorList>
            <person name="Zhang X."/>
        </authorList>
    </citation>
    <scope>NUCLEOTIDE SEQUENCE [LARGE SCALE GENOMIC DNA]</scope>
    <source>
        <strain evidence="2 3">HBUM206468</strain>
    </source>
</reference>
<accession>A0ABR7LTM1</accession>
<dbReference type="Pfam" id="PF13560">
    <property type="entry name" value="HTH_31"/>
    <property type="match status" value="1"/>
</dbReference>
<dbReference type="InterPro" id="IPR043917">
    <property type="entry name" value="DUF5753"/>
</dbReference>
<dbReference type="Gene3D" id="1.10.260.40">
    <property type="entry name" value="lambda repressor-like DNA-binding domains"/>
    <property type="match status" value="1"/>
</dbReference>